<comment type="similarity">
    <text evidence="2">Belongs to the purine-cytosine permease (2.A.39) family.</text>
</comment>
<keyword evidence="3 6" id="KW-0812">Transmembrane</keyword>
<name>A0A1I4BEY3_9EURY</name>
<reference evidence="8" key="1">
    <citation type="submission" date="2016-10" db="EMBL/GenBank/DDBJ databases">
        <authorList>
            <person name="Varghese N."/>
            <person name="Submissions S."/>
        </authorList>
    </citation>
    <scope>NUCLEOTIDE SEQUENCE [LARGE SCALE GENOMIC DNA]</scope>
    <source>
        <strain evidence="8">CGMCC 1.7738</strain>
    </source>
</reference>
<dbReference type="InterPro" id="IPR001248">
    <property type="entry name" value="Pur-cyt_permease"/>
</dbReference>
<feature type="transmembrane region" description="Helical" evidence="6">
    <location>
        <begin position="435"/>
        <end position="455"/>
    </location>
</feature>
<dbReference type="Pfam" id="PF02133">
    <property type="entry name" value="Transp_cyt_pur"/>
    <property type="match status" value="1"/>
</dbReference>
<evidence type="ECO:0000256" key="5">
    <source>
        <dbReference type="ARBA" id="ARBA00023136"/>
    </source>
</evidence>
<dbReference type="PANTHER" id="PTHR30569">
    <property type="entry name" value="CYTOSINE TRANSPORTER CODB"/>
    <property type="match status" value="1"/>
</dbReference>
<evidence type="ECO:0000256" key="2">
    <source>
        <dbReference type="ARBA" id="ARBA00008974"/>
    </source>
</evidence>
<organism evidence="7 8">
    <name type="scientific">Halogranum rubrum</name>
    <dbReference type="NCBI Taxonomy" id="553466"/>
    <lineage>
        <taxon>Archaea</taxon>
        <taxon>Methanobacteriati</taxon>
        <taxon>Methanobacteriota</taxon>
        <taxon>Stenosarchaea group</taxon>
        <taxon>Halobacteria</taxon>
        <taxon>Halobacteriales</taxon>
        <taxon>Haloferacaceae</taxon>
    </lineage>
</organism>
<comment type="subcellular location">
    <subcellularLocation>
        <location evidence="1">Membrane</location>
        <topology evidence="1">Multi-pass membrane protein</topology>
    </subcellularLocation>
</comment>
<feature type="transmembrane region" description="Helical" evidence="6">
    <location>
        <begin position="256"/>
        <end position="283"/>
    </location>
</feature>
<feature type="transmembrane region" description="Helical" evidence="6">
    <location>
        <begin position="339"/>
        <end position="363"/>
    </location>
</feature>
<dbReference type="InterPro" id="IPR030191">
    <property type="entry name" value="CodB"/>
</dbReference>
<feature type="transmembrane region" description="Helical" evidence="6">
    <location>
        <begin position="47"/>
        <end position="68"/>
    </location>
</feature>
<evidence type="ECO:0000256" key="6">
    <source>
        <dbReference type="SAM" id="Phobius"/>
    </source>
</evidence>
<dbReference type="RefSeq" id="WP_089865313.1">
    <property type="nucleotide sequence ID" value="NZ_FOTC01000001.1"/>
</dbReference>
<feature type="transmembrane region" description="Helical" evidence="6">
    <location>
        <begin position="224"/>
        <end position="244"/>
    </location>
</feature>
<dbReference type="NCBIfam" id="NF008241">
    <property type="entry name" value="PRK11017.1"/>
    <property type="match status" value="1"/>
</dbReference>
<evidence type="ECO:0000256" key="1">
    <source>
        <dbReference type="ARBA" id="ARBA00004141"/>
    </source>
</evidence>
<keyword evidence="8" id="KW-1185">Reference proteome</keyword>
<feature type="transmembrane region" description="Helical" evidence="6">
    <location>
        <begin position="123"/>
        <end position="145"/>
    </location>
</feature>
<dbReference type="STRING" id="553466.SAMN04487950_0517"/>
<accession>A0A1I4BEY3</accession>
<feature type="transmembrane region" description="Helical" evidence="6">
    <location>
        <begin position="399"/>
        <end position="423"/>
    </location>
</feature>
<proteinExistence type="inferred from homology"/>
<feature type="transmembrane region" description="Helical" evidence="6">
    <location>
        <begin position="157"/>
        <end position="177"/>
    </location>
</feature>
<dbReference type="CDD" id="cd11484">
    <property type="entry name" value="SLC-NCS1sbd_CobB-like"/>
    <property type="match status" value="1"/>
</dbReference>
<dbReference type="GO" id="GO:0015209">
    <property type="term" value="F:cytosine transmembrane transporter activity"/>
    <property type="evidence" value="ECO:0007669"/>
    <property type="project" value="InterPro"/>
</dbReference>
<feature type="transmembrane region" description="Helical" evidence="6">
    <location>
        <begin position="184"/>
        <end position="204"/>
    </location>
</feature>
<dbReference type="PANTHER" id="PTHR30569:SF0">
    <property type="entry name" value="CYTOSINE PERMEASE"/>
    <property type="match status" value="1"/>
</dbReference>
<feature type="transmembrane region" description="Helical" evidence="6">
    <location>
        <begin position="80"/>
        <end position="102"/>
    </location>
</feature>
<dbReference type="EMBL" id="FOTC01000001">
    <property type="protein sequence ID" value="SFK67374.1"/>
    <property type="molecule type" value="Genomic_DNA"/>
</dbReference>
<gene>
    <name evidence="7" type="ORF">SAMN04487950_0517</name>
</gene>
<dbReference type="Gene3D" id="1.10.4160.10">
    <property type="entry name" value="Hydantoin permease"/>
    <property type="match status" value="1"/>
</dbReference>
<sequence length="475" mass="49592">MATPKPSQTQADETRSTLLRRLIFGHENLPDPDWPVDHVPRDERKNLLSISAVLLGFVFFAGTLWAGADVGAALGFAQTLTVMGVGYAILGIYVAVLCLIAARSGLTTVLLSRYTFGRVGAKWADLLLGGTQVGWFGVTIPLIAVPTAKYLGINTPTWVGALIIIWGLLHLATAYVGYDGMEKLSLVAVPALVVIGTLSIVIALQDVGGISGLFAQAGAAESTMTFGAAVTIVVGTFISGGTQAPNWARFAQNHRVGFWAGLVAFLLGNGFLFLSGTVGGVAYNVTPQGDLFEVLAAQGLATVGLIALIFNIWTTNDNAAYAFGVAGSEAFDFDRKRPFVLIGGFIGIGLALAGADGLLIPWLSTLGLYIPPLGGVIIADFLVRWRLQVPIMDHIEFTTLRVVPVGAYLLGCGAAVLTAGSVIPGVAAPQLLPGIPSLNGILVAMAALVVGHYALEATGIAPTHSISQNPQLTHR</sequence>
<protein>
    <submittedName>
        <fullName evidence="7">Cytosine permease</fullName>
    </submittedName>
</protein>
<dbReference type="GO" id="GO:0005886">
    <property type="term" value="C:plasma membrane"/>
    <property type="evidence" value="ECO:0007669"/>
    <property type="project" value="TreeGrafter"/>
</dbReference>
<keyword evidence="4 6" id="KW-1133">Transmembrane helix</keyword>
<feature type="transmembrane region" description="Helical" evidence="6">
    <location>
        <begin position="369"/>
        <end position="387"/>
    </location>
</feature>
<evidence type="ECO:0000313" key="7">
    <source>
        <dbReference type="EMBL" id="SFK67374.1"/>
    </source>
</evidence>
<evidence type="ECO:0000313" key="8">
    <source>
        <dbReference type="Proteomes" id="UP000199607"/>
    </source>
</evidence>
<keyword evidence="5 6" id="KW-0472">Membrane</keyword>
<evidence type="ECO:0000256" key="3">
    <source>
        <dbReference type="ARBA" id="ARBA00022692"/>
    </source>
</evidence>
<dbReference type="Proteomes" id="UP000199607">
    <property type="component" value="Unassembled WGS sequence"/>
</dbReference>
<evidence type="ECO:0000256" key="4">
    <source>
        <dbReference type="ARBA" id="ARBA00022989"/>
    </source>
</evidence>
<feature type="transmembrane region" description="Helical" evidence="6">
    <location>
        <begin position="295"/>
        <end position="313"/>
    </location>
</feature>
<dbReference type="AlphaFoldDB" id="A0A1I4BEY3"/>